<protein>
    <recommendedName>
        <fullName evidence="7">Cerato-platanin</fullName>
    </recommendedName>
</protein>
<evidence type="ECO:0000256" key="2">
    <source>
        <dbReference type="ARBA" id="ARBA00010421"/>
    </source>
</evidence>
<dbReference type="Proteomes" id="UP000240760">
    <property type="component" value="Unassembled WGS sequence"/>
</dbReference>
<comment type="similarity">
    <text evidence="2">Belongs to the cerato-platanin family.</text>
</comment>
<comment type="subcellular location">
    <subcellularLocation>
        <location evidence="1">Secreted</location>
    </subcellularLocation>
</comment>
<evidence type="ECO:0008006" key="7">
    <source>
        <dbReference type="Google" id="ProtNLM"/>
    </source>
</evidence>
<evidence type="ECO:0000313" key="5">
    <source>
        <dbReference type="EMBL" id="PTB74944.1"/>
    </source>
</evidence>
<sequence>MHLSRFFRVAALFGSISAEMMSARFNSDYDDPARSLSEVACWRKNIGFMPNLDWTLQQDAAGFIGLDKINGLNSGKCFTCWTLSYGDRAISLLALDGADSGIVMSFNALQYLTDGRAQELSRVNIDAVEVDPSECGVPASKLHAYDF</sequence>
<keyword evidence="6" id="KW-1185">Reference proteome</keyword>
<dbReference type="InterPro" id="IPR010829">
    <property type="entry name" value="Cerato-platanin"/>
</dbReference>
<dbReference type="AlphaFoldDB" id="A0A2T4C0E6"/>
<dbReference type="GO" id="GO:0005576">
    <property type="term" value="C:extracellular region"/>
    <property type="evidence" value="ECO:0007669"/>
    <property type="project" value="UniProtKB-SubCell"/>
</dbReference>
<evidence type="ECO:0000256" key="3">
    <source>
        <dbReference type="ARBA" id="ARBA00022525"/>
    </source>
</evidence>
<dbReference type="CDD" id="cd22778">
    <property type="entry name" value="DPBB_CEPL-like"/>
    <property type="match status" value="1"/>
</dbReference>
<dbReference type="EMBL" id="KZ679135">
    <property type="protein sequence ID" value="PTB74944.1"/>
    <property type="molecule type" value="Genomic_DNA"/>
</dbReference>
<dbReference type="Pfam" id="PF07249">
    <property type="entry name" value="Cerato-platanin"/>
    <property type="match status" value="1"/>
</dbReference>
<evidence type="ECO:0000256" key="4">
    <source>
        <dbReference type="SAM" id="SignalP"/>
    </source>
</evidence>
<evidence type="ECO:0000256" key="1">
    <source>
        <dbReference type="ARBA" id="ARBA00004613"/>
    </source>
</evidence>
<keyword evidence="4" id="KW-0732">Signal</keyword>
<proteinExistence type="inferred from homology"/>
<keyword evidence="3" id="KW-0964">Secreted</keyword>
<name>A0A2T4C0E6_TRILO</name>
<dbReference type="OrthoDB" id="4898945at2759"/>
<dbReference type="Gene3D" id="2.40.40.10">
    <property type="entry name" value="RlpA-like domain"/>
    <property type="match status" value="1"/>
</dbReference>
<gene>
    <name evidence="5" type="ORF">M440DRAFT_1337377</name>
</gene>
<feature type="chain" id="PRO_5015735830" description="Cerato-platanin" evidence="4">
    <location>
        <begin position="19"/>
        <end position="147"/>
    </location>
</feature>
<dbReference type="InterPro" id="IPR036908">
    <property type="entry name" value="RlpA-like_sf"/>
</dbReference>
<organism evidence="5 6">
    <name type="scientific">Trichoderma longibrachiatum ATCC 18648</name>
    <dbReference type="NCBI Taxonomy" id="983965"/>
    <lineage>
        <taxon>Eukaryota</taxon>
        <taxon>Fungi</taxon>
        <taxon>Dikarya</taxon>
        <taxon>Ascomycota</taxon>
        <taxon>Pezizomycotina</taxon>
        <taxon>Sordariomycetes</taxon>
        <taxon>Hypocreomycetidae</taxon>
        <taxon>Hypocreales</taxon>
        <taxon>Hypocreaceae</taxon>
        <taxon>Trichoderma</taxon>
    </lineage>
</organism>
<feature type="signal peptide" evidence="4">
    <location>
        <begin position="1"/>
        <end position="18"/>
    </location>
</feature>
<reference evidence="5 6" key="1">
    <citation type="submission" date="2016-07" db="EMBL/GenBank/DDBJ databases">
        <title>Multiple horizontal gene transfer events from other fungi enriched the ability of initially mycotrophic Trichoderma (Ascomycota) to feed on dead plant biomass.</title>
        <authorList>
            <consortium name="DOE Joint Genome Institute"/>
            <person name="Aerts A."/>
            <person name="Atanasova L."/>
            <person name="Chenthamara K."/>
            <person name="Zhang J."/>
            <person name="Grujic M."/>
            <person name="Henrissat B."/>
            <person name="Kuo A."/>
            <person name="Salamov A."/>
            <person name="Lipzen A."/>
            <person name="Labutti K."/>
            <person name="Barry K."/>
            <person name="Miao Y."/>
            <person name="Rahimi M.J."/>
            <person name="Shen Q."/>
            <person name="Grigoriev I.V."/>
            <person name="Kubicek C.P."/>
            <person name="Druzhinina I.S."/>
        </authorList>
    </citation>
    <scope>NUCLEOTIDE SEQUENCE [LARGE SCALE GENOMIC DNA]</scope>
    <source>
        <strain evidence="5 6">ATCC 18648</strain>
    </source>
</reference>
<accession>A0A2T4C0E6</accession>
<evidence type="ECO:0000313" key="6">
    <source>
        <dbReference type="Proteomes" id="UP000240760"/>
    </source>
</evidence>